<dbReference type="Pfam" id="PF03928">
    <property type="entry name" value="HbpS-like"/>
    <property type="match status" value="1"/>
</dbReference>
<dbReference type="EMBL" id="JBHRZT010000044">
    <property type="protein sequence ID" value="MFC3884004.1"/>
    <property type="molecule type" value="Genomic_DNA"/>
</dbReference>
<dbReference type="SUPFAM" id="SSF143744">
    <property type="entry name" value="GlcG-like"/>
    <property type="match status" value="1"/>
</dbReference>
<dbReference type="InterPro" id="IPR052517">
    <property type="entry name" value="GlcG_carb_metab_protein"/>
</dbReference>
<name>A0ABV8B386_9BACI</name>
<evidence type="ECO:0000313" key="1">
    <source>
        <dbReference type="EMBL" id="MFC3884004.1"/>
    </source>
</evidence>
<comment type="caution">
    <text evidence="1">The sequence shown here is derived from an EMBL/GenBank/DDBJ whole genome shotgun (WGS) entry which is preliminary data.</text>
</comment>
<protein>
    <submittedName>
        <fullName evidence="1">Heme-binding protein</fullName>
    </submittedName>
</protein>
<evidence type="ECO:0000313" key="2">
    <source>
        <dbReference type="Proteomes" id="UP001595752"/>
    </source>
</evidence>
<organism evidence="1 2">
    <name type="scientific">Bacillus songklensis</name>
    <dbReference type="NCBI Taxonomy" id="1069116"/>
    <lineage>
        <taxon>Bacteria</taxon>
        <taxon>Bacillati</taxon>
        <taxon>Bacillota</taxon>
        <taxon>Bacilli</taxon>
        <taxon>Bacillales</taxon>
        <taxon>Bacillaceae</taxon>
        <taxon>Bacillus</taxon>
    </lineage>
</organism>
<gene>
    <name evidence="1" type="ORF">ACFOU2_11095</name>
</gene>
<dbReference type="Gene3D" id="3.30.450.150">
    <property type="entry name" value="Haem-degrading domain"/>
    <property type="match status" value="1"/>
</dbReference>
<dbReference type="Proteomes" id="UP001595752">
    <property type="component" value="Unassembled WGS sequence"/>
</dbReference>
<dbReference type="PANTHER" id="PTHR34309">
    <property type="entry name" value="SLR1406 PROTEIN"/>
    <property type="match status" value="1"/>
</dbReference>
<dbReference type="RefSeq" id="WP_377915036.1">
    <property type="nucleotide sequence ID" value="NZ_JBHRZT010000044.1"/>
</dbReference>
<dbReference type="InterPro" id="IPR005624">
    <property type="entry name" value="PduO/GlcC-like"/>
</dbReference>
<keyword evidence="2" id="KW-1185">Reference proteome</keyword>
<dbReference type="PANTHER" id="PTHR34309:SF1">
    <property type="entry name" value="PROTEIN GLCG"/>
    <property type="match status" value="1"/>
</dbReference>
<accession>A0ABV8B386</accession>
<dbReference type="InterPro" id="IPR038084">
    <property type="entry name" value="PduO/GlcC-like_sf"/>
</dbReference>
<sequence>MMILNKKVISNGLAHEMIQKAKEKANELKITVNIAIVDDGGHLVAFSRMDHAPLLSIEIAQNKAYSAIAFGIPTHEWYPLIENSPALKTGIVHTSRLVVFGGGYPILSDGKVIGGIGVSGGSEEEDKLCCEAALRIFQERTVYQN</sequence>
<proteinExistence type="predicted"/>
<reference evidence="2" key="1">
    <citation type="journal article" date="2019" name="Int. J. Syst. Evol. Microbiol.">
        <title>The Global Catalogue of Microorganisms (GCM) 10K type strain sequencing project: providing services to taxonomists for standard genome sequencing and annotation.</title>
        <authorList>
            <consortium name="The Broad Institute Genomics Platform"/>
            <consortium name="The Broad Institute Genome Sequencing Center for Infectious Disease"/>
            <person name="Wu L."/>
            <person name="Ma J."/>
        </authorList>
    </citation>
    <scope>NUCLEOTIDE SEQUENCE [LARGE SCALE GENOMIC DNA]</scope>
    <source>
        <strain evidence="2">CCUG 61889</strain>
    </source>
</reference>